<organism evidence="1 2">
    <name type="scientific">Hyalomma asiaticum</name>
    <name type="common">Tick</name>
    <dbReference type="NCBI Taxonomy" id="266040"/>
    <lineage>
        <taxon>Eukaryota</taxon>
        <taxon>Metazoa</taxon>
        <taxon>Ecdysozoa</taxon>
        <taxon>Arthropoda</taxon>
        <taxon>Chelicerata</taxon>
        <taxon>Arachnida</taxon>
        <taxon>Acari</taxon>
        <taxon>Parasitiformes</taxon>
        <taxon>Ixodida</taxon>
        <taxon>Ixodoidea</taxon>
        <taxon>Ixodidae</taxon>
        <taxon>Hyalomminae</taxon>
        <taxon>Hyalomma</taxon>
    </lineage>
</organism>
<protein>
    <submittedName>
        <fullName evidence="1">Uncharacterized protein</fullName>
    </submittedName>
</protein>
<gene>
    <name evidence="1" type="ORF">HPB50_022476</name>
</gene>
<reference evidence="1" key="1">
    <citation type="submission" date="2020-05" db="EMBL/GenBank/DDBJ databases">
        <title>Large-scale comparative analyses of tick genomes elucidate their genetic diversity and vector capacities.</title>
        <authorList>
            <person name="Jia N."/>
            <person name="Wang J."/>
            <person name="Shi W."/>
            <person name="Du L."/>
            <person name="Sun Y."/>
            <person name="Zhan W."/>
            <person name="Jiang J."/>
            <person name="Wang Q."/>
            <person name="Zhang B."/>
            <person name="Ji P."/>
            <person name="Sakyi L.B."/>
            <person name="Cui X."/>
            <person name="Yuan T."/>
            <person name="Jiang B."/>
            <person name="Yang W."/>
            <person name="Lam T.T.-Y."/>
            <person name="Chang Q."/>
            <person name="Ding S."/>
            <person name="Wang X."/>
            <person name="Zhu J."/>
            <person name="Ruan X."/>
            <person name="Zhao L."/>
            <person name="Wei J."/>
            <person name="Que T."/>
            <person name="Du C."/>
            <person name="Cheng J."/>
            <person name="Dai P."/>
            <person name="Han X."/>
            <person name="Huang E."/>
            <person name="Gao Y."/>
            <person name="Liu J."/>
            <person name="Shao H."/>
            <person name="Ye R."/>
            <person name="Li L."/>
            <person name="Wei W."/>
            <person name="Wang X."/>
            <person name="Wang C."/>
            <person name="Yang T."/>
            <person name="Huo Q."/>
            <person name="Li W."/>
            <person name="Guo W."/>
            <person name="Chen H."/>
            <person name="Zhou L."/>
            <person name="Ni X."/>
            <person name="Tian J."/>
            <person name="Zhou Y."/>
            <person name="Sheng Y."/>
            <person name="Liu T."/>
            <person name="Pan Y."/>
            <person name="Xia L."/>
            <person name="Li J."/>
            <person name="Zhao F."/>
            <person name="Cao W."/>
        </authorList>
    </citation>
    <scope>NUCLEOTIDE SEQUENCE</scope>
    <source>
        <strain evidence="1">Hyas-2018</strain>
    </source>
</reference>
<dbReference type="EMBL" id="CM023487">
    <property type="protein sequence ID" value="KAH6926820.1"/>
    <property type="molecule type" value="Genomic_DNA"/>
</dbReference>
<evidence type="ECO:0000313" key="1">
    <source>
        <dbReference type="EMBL" id="KAH6926820.1"/>
    </source>
</evidence>
<sequence>MDGLREATGAPLTQSAPTTRSRALRLRTRMVDDHSGNPTHDAEAGPSRAPSPQQPASTRVAQKGAATTGGTSPNPGAHTEESNSSTDTAAPSNLDPTEWPTLPQAGPPPDTSPSRTTPREPVVSSGSPSSTGSSDSSSEESFFSDSSSERSDPESEAPAAPPAVTTATQTSPARVRASSAPPTNRCPFSWETSFAFPTRASRPADATFLSQPGPPANAAPNCLPASLSQPQTTASASTPAVATTSTEDTAPFPKKQPASLQLPSASTERSTSQMHDAPSLVDAPANGNVSPSALKSLIHGSRNDQRELQMKLDELMDIWCLNEVHEIL</sequence>
<accession>A0ACB7RWQ8</accession>
<evidence type="ECO:0000313" key="2">
    <source>
        <dbReference type="Proteomes" id="UP000821845"/>
    </source>
</evidence>
<dbReference type="Proteomes" id="UP000821845">
    <property type="component" value="Chromosome 7"/>
</dbReference>
<keyword evidence="2" id="KW-1185">Reference proteome</keyword>
<proteinExistence type="predicted"/>
<comment type="caution">
    <text evidence="1">The sequence shown here is derived from an EMBL/GenBank/DDBJ whole genome shotgun (WGS) entry which is preliminary data.</text>
</comment>
<name>A0ACB7RWQ8_HYAAI</name>